<feature type="region of interest" description="Disordered" evidence="2">
    <location>
        <begin position="334"/>
        <end position="361"/>
    </location>
</feature>
<sequence length="361" mass="41856">MAEGNSEIFSENTAEFCQTSTILSIPEEILDTILSYLSFNEISELRPVCHQINKRCQALLNTGFTRVDRLHSQIQKKVKSQLPRRESERRNHALARHVDILSAIETRLSLLSMTYMRYIDTGLCCFIPGKVLDELLKILKALQRTTKQPTTDQPPRAHEFLQELRDISSMAMEHFEEKIAPTLKTRLPALPLPYPFNDSCSSPDTSGQSSPVISLTTPSAVRGPPIRHELSRLNGQFRSQSLVLTQYKREITDMKNRWLETRKKTLDQEKKIQNQKKKLNDQTETINEQQKKINELNKKILEYDVKFEDIYSEITKLKEDKDVTRNSRLLMTERVVETSPQSSLKRKPLRQTRTSTKRQKT</sequence>
<dbReference type="GO" id="GO:0000209">
    <property type="term" value="P:protein polyubiquitination"/>
    <property type="evidence" value="ECO:0007669"/>
    <property type="project" value="TreeGrafter"/>
</dbReference>
<dbReference type="PANTHER" id="PTHR13252:SF9">
    <property type="entry name" value="F-BOX ONLY PROTEIN 28"/>
    <property type="match status" value="1"/>
</dbReference>
<evidence type="ECO:0000259" key="3">
    <source>
        <dbReference type="PROSITE" id="PS50181"/>
    </source>
</evidence>
<proteinExistence type="predicted"/>
<feature type="compositionally biased region" description="Basic residues" evidence="2">
    <location>
        <begin position="344"/>
        <end position="361"/>
    </location>
</feature>
<evidence type="ECO:0000256" key="1">
    <source>
        <dbReference type="SAM" id="Coils"/>
    </source>
</evidence>
<evidence type="ECO:0000256" key="2">
    <source>
        <dbReference type="SAM" id="MobiDB-lite"/>
    </source>
</evidence>
<gene>
    <name evidence="4" type="ORF">MCOR_16376</name>
</gene>
<dbReference type="InterPro" id="IPR036047">
    <property type="entry name" value="F-box-like_dom_sf"/>
</dbReference>
<organism evidence="4 5">
    <name type="scientific">Mytilus coruscus</name>
    <name type="common">Sea mussel</name>
    <dbReference type="NCBI Taxonomy" id="42192"/>
    <lineage>
        <taxon>Eukaryota</taxon>
        <taxon>Metazoa</taxon>
        <taxon>Spiralia</taxon>
        <taxon>Lophotrochozoa</taxon>
        <taxon>Mollusca</taxon>
        <taxon>Bivalvia</taxon>
        <taxon>Autobranchia</taxon>
        <taxon>Pteriomorphia</taxon>
        <taxon>Mytilida</taxon>
        <taxon>Mytiloidea</taxon>
        <taxon>Mytilidae</taxon>
        <taxon>Mytilinae</taxon>
        <taxon>Mytilus</taxon>
    </lineage>
</organism>
<keyword evidence="1" id="KW-0175">Coiled coil</keyword>
<dbReference type="InterPro" id="IPR001810">
    <property type="entry name" value="F-box_dom"/>
</dbReference>
<reference evidence="4 5" key="1">
    <citation type="submission" date="2020-06" db="EMBL/GenBank/DDBJ databases">
        <authorList>
            <person name="Li R."/>
            <person name="Bekaert M."/>
        </authorList>
    </citation>
    <scope>NUCLEOTIDE SEQUENCE [LARGE SCALE GENOMIC DNA]</scope>
    <source>
        <strain evidence="5">wild</strain>
    </source>
</reference>
<accession>A0A6J8B900</accession>
<dbReference type="CDD" id="cd22100">
    <property type="entry name" value="F-box_FBXO28"/>
    <property type="match status" value="1"/>
</dbReference>
<protein>
    <submittedName>
        <fullName evidence="4">FBXO28</fullName>
    </submittedName>
</protein>
<feature type="coiled-coil region" evidence="1">
    <location>
        <begin position="262"/>
        <end position="306"/>
    </location>
</feature>
<dbReference type="OrthoDB" id="5860767at2759"/>
<name>A0A6J8B900_MYTCO</name>
<dbReference type="InterPro" id="IPR039719">
    <property type="entry name" value="FBXO28"/>
</dbReference>
<evidence type="ECO:0000313" key="5">
    <source>
        <dbReference type="Proteomes" id="UP000507470"/>
    </source>
</evidence>
<keyword evidence="5" id="KW-1185">Reference proteome</keyword>
<dbReference type="AlphaFoldDB" id="A0A6J8B900"/>
<dbReference type="PANTHER" id="PTHR13252">
    <property type="entry name" value="F-BOX ONLY PROTEIN 28"/>
    <property type="match status" value="1"/>
</dbReference>
<dbReference type="SUPFAM" id="SSF81383">
    <property type="entry name" value="F-box domain"/>
    <property type="match status" value="1"/>
</dbReference>
<dbReference type="EMBL" id="CACVKT020002885">
    <property type="protein sequence ID" value="CAC5380418.1"/>
    <property type="molecule type" value="Genomic_DNA"/>
</dbReference>
<evidence type="ECO:0000313" key="4">
    <source>
        <dbReference type="EMBL" id="CAC5380418.1"/>
    </source>
</evidence>
<feature type="domain" description="F-box" evidence="3">
    <location>
        <begin position="19"/>
        <end position="74"/>
    </location>
</feature>
<dbReference type="PROSITE" id="PS50181">
    <property type="entry name" value="FBOX"/>
    <property type="match status" value="1"/>
</dbReference>
<dbReference type="Proteomes" id="UP000507470">
    <property type="component" value="Unassembled WGS sequence"/>
</dbReference>